<evidence type="ECO:0000313" key="3">
    <source>
        <dbReference type="Proteomes" id="UP000006281"/>
    </source>
</evidence>
<dbReference type="InterPro" id="IPR009081">
    <property type="entry name" value="PP-bd_ACP"/>
</dbReference>
<gene>
    <name evidence="2" type="primary">nrps1-t2</name>
    <name evidence="2" type="ordered locus">BN6_22460</name>
</gene>
<dbReference type="EMBL" id="HE804045">
    <property type="protein sequence ID" value="CCH29567.1"/>
    <property type="molecule type" value="Genomic_DNA"/>
</dbReference>
<dbReference type="STRING" id="1179773.BN6_22460"/>
<dbReference type="Proteomes" id="UP000006281">
    <property type="component" value="Chromosome"/>
</dbReference>
<dbReference type="BioCyc" id="SESP1179773:BN6_RS10925-MONOMER"/>
<dbReference type="SUPFAM" id="SSF47336">
    <property type="entry name" value="ACP-like"/>
    <property type="match status" value="1"/>
</dbReference>
<dbReference type="Pfam" id="PF00550">
    <property type="entry name" value="PP-binding"/>
    <property type="match status" value="1"/>
</dbReference>
<dbReference type="HOGENOM" id="CLU_2603939_0_0_11"/>
<protein>
    <submittedName>
        <fullName evidence="2">Amino acid thiolation domain containing protein</fullName>
    </submittedName>
</protein>
<dbReference type="InterPro" id="IPR036736">
    <property type="entry name" value="ACP-like_sf"/>
</dbReference>
<dbReference type="AlphaFoldDB" id="K0JVT5"/>
<evidence type="ECO:0000259" key="1">
    <source>
        <dbReference type="PROSITE" id="PS50075"/>
    </source>
</evidence>
<dbReference type="KEGG" id="sesp:BN6_22460"/>
<name>K0JVT5_SACES</name>
<sequence>MARDTVLEQVEQCWRGVAPDPDLVPAPDENLFRGDVDSFVFIQFVRALGARFQVELPLVEIFENPTFRTVADCIGRTGE</sequence>
<proteinExistence type="predicted"/>
<keyword evidence="3" id="KW-1185">Reference proteome</keyword>
<accession>K0JVT5</accession>
<dbReference type="PROSITE" id="PS50075">
    <property type="entry name" value="CARRIER"/>
    <property type="match status" value="1"/>
</dbReference>
<evidence type="ECO:0000313" key="2">
    <source>
        <dbReference type="EMBL" id="CCH29567.1"/>
    </source>
</evidence>
<organism evidence="2 3">
    <name type="scientific">Saccharothrix espanaensis (strain ATCC 51144 / DSM 44229 / JCM 9112 / NBRC 15066 / NRRL 15764)</name>
    <dbReference type="NCBI Taxonomy" id="1179773"/>
    <lineage>
        <taxon>Bacteria</taxon>
        <taxon>Bacillati</taxon>
        <taxon>Actinomycetota</taxon>
        <taxon>Actinomycetes</taxon>
        <taxon>Pseudonocardiales</taxon>
        <taxon>Pseudonocardiaceae</taxon>
        <taxon>Saccharothrix</taxon>
    </lineage>
</organism>
<dbReference type="RefSeq" id="WP_015099679.1">
    <property type="nucleotide sequence ID" value="NC_019673.1"/>
</dbReference>
<dbReference type="OrthoDB" id="3394171at2"/>
<reference evidence="2 3" key="1">
    <citation type="journal article" date="2012" name="BMC Genomics">
        <title>Complete genome sequence of Saccharothrix espanaensis DSM 44229T and comparison to the other completely sequenced Pseudonocardiaceae.</title>
        <authorList>
            <person name="Strobel T."/>
            <person name="Al-Dilaimi A."/>
            <person name="Blom J."/>
            <person name="Gessner A."/>
            <person name="Kalinowski J."/>
            <person name="Luzhetska M."/>
            <person name="Puhler A."/>
            <person name="Szczepanowski R."/>
            <person name="Bechthold A."/>
            <person name="Ruckert C."/>
        </authorList>
    </citation>
    <scope>NUCLEOTIDE SEQUENCE [LARGE SCALE GENOMIC DNA]</scope>
    <source>
        <strain evidence="3">ATCC 51144 / DSM 44229 / JCM 9112 / NBRC 15066 / NRRL 15764</strain>
    </source>
</reference>
<feature type="domain" description="Carrier" evidence="1">
    <location>
        <begin position="1"/>
        <end position="78"/>
    </location>
</feature>
<dbReference type="PATRIC" id="fig|1179773.3.peg.2238"/>
<dbReference type="Gene3D" id="1.10.1200.10">
    <property type="entry name" value="ACP-like"/>
    <property type="match status" value="1"/>
</dbReference>